<evidence type="ECO:0008006" key="9">
    <source>
        <dbReference type="Google" id="ProtNLM"/>
    </source>
</evidence>
<organism evidence="7 8">
    <name type="scientific">Aspergillus carbonarius (strain ITEM 5010)</name>
    <dbReference type="NCBI Taxonomy" id="602072"/>
    <lineage>
        <taxon>Eukaryota</taxon>
        <taxon>Fungi</taxon>
        <taxon>Dikarya</taxon>
        <taxon>Ascomycota</taxon>
        <taxon>Pezizomycotina</taxon>
        <taxon>Eurotiomycetes</taxon>
        <taxon>Eurotiomycetidae</taxon>
        <taxon>Eurotiales</taxon>
        <taxon>Aspergillaceae</taxon>
        <taxon>Aspergillus</taxon>
        <taxon>Aspergillus subgen. Circumdati</taxon>
    </lineage>
</organism>
<evidence type="ECO:0000256" key="1">
    <source>
        <dbReference type="ARBA" id="ARBA00004141"/>
    </source>
</evidence>
<dbReference type="GO" id="GO:0008506">
    <property type="term" value="F:sucrose:proton symporter activity"/>
    <property type="evidence" value="ECO:0007669"/>
    <property type="project" value="TreeGrafter"/>
</dbReference>
<evidence type="ECO:0000256" key="5">
    <source>
        <dbReference type="ARBA" id="ARBA00023136"/>
    </source>
</evidence>
<proteinExistence type="predicted"/>
<sequence>MPQAARWVGTPAIKGRREWVRMVLLTFSLLGLQFTWGIEMTYCTPYLLQLGLTKSKTSLVWIAGPLSGLIIQPLIGVIADRSRSKWGRRRPFMIVGSFVVAMCLLVLGWTTEIVNMFVKDTEKAKNVTIALAVLSIYAVDFAINVVQACCRSLIVDTLPIPQQQTGSAWATRMTAIGQLIGYVIGSIDTVSIFGSIIGDTQFKQMTVIAALSLLGAVFITSYTVKERVLITARDSDSQAGALEVISQLVKTTMDLPPRIQAICWAQFWAWIGWFPFLFYSTTWVGETYFRYEVPKDATHPTDMLGEVGRVGSLSLVVFSSITFIGAVLLPFCVQPPDSKRPRFTPRPPPGIASLLKKVMAIRPDLQTTWLISHIMFAATMIFAPLAHSRAFATFLVALCGIPWAVTCWAPFAFMGVEINKLAMGPSRSSGVTMITSNGPYSDRTVDTEMDVLRLNHQDPDSDSDIEDGVSNIPSTGELAGIYLGVLNVYTTLPQFIGTFISWIVFSVLEPGSTKRDDTAQESQWMNLDKSAPNAISICLFIGALSAIVAVEATRRMRYTS</sequence>
<keyword evidence="2" id="KW-0813">Transport</keyword>
<feature type="transmembrane region" description="Helical" evidence="6">
    <location>
        <begin position="91"/>
        <end position="109"/>
    </location>
</feature>
<evidence type="ECO:0000256" key="4">
    <source>
        <dbReference type="ARBA" id="ARBA00022989"/>
    </source>
</evidence>
<dbReference type="SUPFAM" id="SSF103473">
    <property type="entry name" value="MFS general substrate transporter"/>
    <property type="match status" value="1"/>
</dbReference>
<evidence type="ECO:0000256" key="6">
    <source>
        <dbReference type="SAM" id="Phobius"/>
    </source>
</evidence>
<dbReference type="OrthoDB" id="28755at2759"/>
<dbReference type="Proteomes" id="UP000188318">
    <property type="component" value="Unassembled WGS sequence"/>
</dbReference>
<protein>
    <recommendedName>
        <fullName evidence="9">Major facilitator superfamily (MFS) profile domain-containing protein</fullName>
    </recommendedName>
</protein>
<dbReference type="OMA" id="IYTTIPQ"/>
<feature type="transmembrane region" description="Helical" evidence="6">
    <location>
        <begin position="261"/>
        <end position="279"/>
    </location>
</feature>
<feature type="transmembrane region" description="Helical" evidence="6">
    <location>
        <begin position="129"/>
        <end position="154"/>
    </location>
</feature>
<feature type="transmembrane region" description="Helical" evidence="6">
    <location>
        <begin position="20"/>
        <end position="38"/>
    </location>
</feature>
<feature type="transmembrane region" description="Helical" evidence="6">
    <location>
        <begin position="313"/>
        <end position="333"/>
    </location>
</feature>
<keyword evidence="4 6" id="KW-1133">Transmembrane helix</keyword>
<dbReference type="InterPro" id="IPR036259">
    <property type="entry name" value="MFS_trans_sf"/>
</dbReference>
<feature type="transmembrane region" description="Helical" evidence="6">
    <location>
        <begin position="481"/>
        <end position="505"/>
    </location>
</feature>
<reference evidence="8" key="1">
    <citation type="journal article" date="2017" name="Genome Biol.">
        <title>Comparative genomics reveals high biological diversity and specific adaptations in the industrially and medically important fungal genus Aspergillus.</title>
        <authorList>
            <person name="de Vries R.P."/>
            <person name="Riley R."/>
            <person name="Wiebenga A."/>
            <person name="Aguilar-Osorio G."/>
            <person name="Amillis S."/>
            <person name="Uchima C.A."/>
            <person name="Anderluh G."/>
            <person name="Asadollahi M."/>
            <person name="Askin M."/>
            <person name="Barry K."/>
            <person name="Battaglia E."/>
            <person name="Bayram O."/>
            <person name="Benocci T."/>
            <person name="Braus-Stromeyer S.A."/>
            <person name="Caldana C."/>
            <person name="Canovas D."/>
            <person name="Cerqueira G.C."/>
            <person name="Chen F."/>
            <person name="Chen W."/>
            <person name="Choi C."/>
            <person name="Clum A."/>
            <person name="Dos Santos R.A."/>
            <person name="Damasio A.R."/>
            <person name="Diallinas G."/>
            <person name="Emri T."/>
            <person name="Fekete E."/>
            <person name="Flipphi M."/>
            <person name="Freyberg S."/>
            <person name="Gallo A."/>
            <person name="Gournas C."/>
            <person name="Habgood R."/>
            <person name="Hainaut M."/>
            <person name="Harispe M.L."/>
            <person name="Henrissat B."/>
            <person name="Hilden K.S."/>
            <person name="Hope R."/>
            <person name="Hossain A."/>
            <person name="Karabika E."/>
            <person name="Karaffa L."/>
            <person name="Karanyi Z."/>
            <person name="Krasevec N."/>
            <person name="Kuo A."/>
            <person name="Kusch H."/>
            <person name="LaButti K."/>
            <person name="Lagendijk E.L."/>
            <person name="Lapidus A."/>
            <person name="Levasseur A."/>
            <person name="Lindquist E."/>
            <person name="Lipzen A."/>
            <person name="Logrieco A.F."/>
            <person name="MacCabe A."/>
            <person name="Maekelae M.R."/>
            <person name="Malavazi I."/>
            <person name="Melin P."/>
            <person name="Meyer V."/>
            <person name="Mielnichuk N."/>
            <person name="Miskei M."/>
            <person name="Molnar A.P."/>
            <person name="Mule G."/>
            <person name="Ngan C.Y."/>
            <person name="Orejas M."/>
            <person name="Orosz E."/>
            <person name="Ouedraogo J.P."/>
            <person name="Overkamp K.M."/>
            <person name="Park H.-S."/>
            <person name="Perrone G."/>
            <person name="Piumi F."/>
            <person name="Punt P.J."/>
            <person name="Ram A.F."/>
            <person name="Ramon A."/>
            <person name="Rauscher S."/>
            <person name="Record E."/>
            <person name="Riano-Pachon D.M."/>
            <person name="Robert V."/>
            <person name="Roehrig J."/>
            <person name="Ruller R."/>
            <person name="Salamov A."/>
            <person name="Salih N.S."/>
            <person name="Samson R.A."/>
            <person name="Sandor E."/>
            <person name="Sanguinetti M."/>
            <person name="Schuetze T."/>
            <person name="Sepcic K."/>
            <person name="Shelest E."/>
            <person name="Sherlock G."/>
            <person name="Sophianopoulou V."/>
            <person name="Squina F.M."/>
            <person name="Sun H."/>
            <person name="Susca A."/>
            <person name="Todd R.B."/>
            <person name="Tsang A."/>
            <person name="Unkles S.E."/>
            <person name="van de Wiele N."/>
            <person name="van Rossen-Uffink D."/>
            <person name="Oliveira J.V."/>
            <person name="Vesth T.C."/>
            <person name="Visser J."/>
            <person name="Yu J.-H."/>
            <person name="Zhou M."/>
            <person name="Andersen M.R."/>
            <person name="Archer D.B."/>
            <person name="Baker S.E."/>
            <person name="Benoit I."/>
            <person name="Brakhage A.A."/>
            <person name="Braus G.H."/>
            <person name="Fischer R."/>
            <person name="Frisvad J.C."/>
            <person name="Goldman G.H."/>
            <person name="Houbraken J."/>
            <person name="Oakley B."/>
            <person name="Pocsi I."/>
            <person name="Scazzocchio C."/>
            <person name="Seiboth B."/>
            <person name="vanKuyk P.A."/>
            <person name="Wortman J."/>
            <person name="Dyer P.S."/>
            <person name="Grigoriev I.V."/>
        </authorList>
    </citation>
    <scope>NUCLEOTIDE SEQUENCE [LARGE SCALE GENOMIC DNA]</scope>
    <source>
        <strain evidence="8">ITEM 5010</strain>
    </source>
</reference>
<accession>A0A1R3S0A5</accession>
<keyword evidence="8" id="KW-1185">Reference proteome</keyword>
<feature type="transmembrane region" description="Helical" evidence="6">
    <location>
        <begin position="367"/>
        <end position="385"/>
    </location>
</feature>
<evidence type="ECO:0000313" key="8">
    <source>
        <dbReference type="Proteomes" id="UP000188318"/>
    </source>
</evidence>
<feature type="transmembrane region" description="Helical" evidence="6">
    <location>
        <begin position="204"/>
        <end position="224"/>
    </location>
</feature>
<dbReference type="EMBL" id="KV907494">
    <property type="protein sequence ID" value="OOG00185.1"/>
    <property type="molecule type" value="Genomic_DNA"/>
</dbReference>
<dbReference type="VEuPathDB" id="FungiDB:ASPCADRAFT_204074"/>
<evidence type="ECO:0000256" key="2">
    <source>
        <dbReference type="ARBA" id="ARBA00022448"/>
    </source>
</evidence>
<dbReference type="AlphaFoldDB" id="A0A1R3S0A5"/>
<dbReference type="PANTHER" id="PTHR19432:SF76">
    <property type="entry name" value="TRANSPORTER, PUTATIVE (EUROFUNG)-RELATED"/>
    <property type="match status" value="1"/>
</dbReference>
<dbReference type="Gene3D" id="1.20.1250.20">
    <property type="entry name" value="MFS general substrate transporter like domains"/>
    <property type="match status" value="1"/>
</dbReference>
<feature type="transmembrane region" description="Helical" evidence="6">
    <location>
        <begin position="534"/>
        <end position="553"/>
    </location>
</feature>
<dbReference type="PANTHER" id="PTHR19432">
    <property type="entry name" value="SUGAR TRANSPORTER"/>
    <property type="match status" value="1"/>
</dbReference>
<name>A0A1R3S0A5_ASPC5</name>
<dbReference type="Pfam" id="PF13347">
    <property type="entry name" value="MFS_2"/>
    <property type="match status" value="1"/>
</dbReference>
<comment type="subcellular location">
    <subcellularLocation>
        <location evidence="1">Membrane</location>
        <topology evidence="1">Multi-pass membrane protein</topology>
    </subcellularLocation>
</comment>
<evidence type="ECO:0000256" key="3">
    <source>
        <dbReference type="ARBA" id="ARBA00022692"/>
    </source>
</evidence>
<feature type="transmembrane region" description="Helical" evidence="6">
    <location>
        <begin position="391"/>
        <end position="413"/>
    </location>
</feature>
<keyword evidence="5 6" id="KW-0472">Membrane</keyword>
<evidence type="ECO:0000313" key="7">
    <source>
        <dbReference type="EMBL" id="OOG00185.1"/>
    </source>
</evidence>
<gene>
    <name evidence="7" type="ORF">ASPCADRAFT_204074</name>
</gene>
<dbReference type="GO" id="GO:0005886">
    <property type="term" value="C:plasma membrane"/>
    <property type="evidence" value="ECO:0007669"/>
    <property type="project" value="TreeGrafter"/>
</dbReference>
<feature type="transmembrane region" description="Helical" evidence="6">
    <location>
        <begin position="58"/>
        <end position="79"/>
    </location>
</feature>
<feature type="transmembrane region" description="Helical" evidence="6">
    <location>
        <begin position="175"/>
        <end position="198"/>
    </location>
</feature>
<keyword evidence="3 6" id="KW-0812">Transmembrane</keyword>